<feature type="compositionally biased region" description="Pro residues" evidence="2">
    <location>
        <begin position="193"/>
        <end position="224"/>
    </location>
</feature>
<dbReference type="InterPro" id="IPR051324">
    <property type="entry name" value="Stress/Tellurium_Resist"/>
</dbReference>
<dbReference type="GeneID" id="27781122"/>
<dbReference type="Pfam" id="PF02342">
    <property type="entry name" value="TerD"/>
    <property type="match status" value="1"/>
</dbReference>
<name>A0A0U3CV67_STRGL</name>
<feature type="domain" description="TerD" evidence="3">
    <location>
        <begin position="5"/>
        <end position="172"/>
    </location>
</feature>
<accession>A0A0U3CV67</accession>
<evidence type="ECO:0000313" key="4">
    <source>
        <dbReference type="EMBL" id="ALU92292.1"/>
    </source>
</evidence>
<dbReference type="EMBL" id="CP013738">
    <property type="protein sequence ID" value="ALU92292.1"/>
    <property type="molecule type" value="Genomic_DNA"/>
</dbReference>
<evidence type="ECO:0000259" key="3">
    <source>
        <dbReference type="Pfam" id="PF02342"/>
    </source>
</evidence>
<dbReference type="PANTHER" id="PTHR32097:SF4">
    <property type="entry name" value="GENERAL STRESS PROTEIN 16U"/>
    <property type="match status" value="1"/>
</dbReference>
<proteinExistence type="inferred from homology"/>
<evidence type="ECO:0000256" key="2">
    <source>
        <dbReference type="SAM" id="MobiDB-lite"/>
    </source>
</evidence>
<dbReference type="RefSeq" id="WP_050992318.1">
    <property type="nucleotide sequence ID" value="NZ_CP013738.1"/>
</dbReference>
<organism evidence="4 5">
    <name type="scientific">Streptomyces globisporus C-1027</name>
    <dbReference type="NCBI Taxonomy" id="1172567"/>
    <lineage>
        <taxon>Bacteria</taxon>
        <taxon>Bacillati</taxon>
        <taxon>Actinomycetota</taxon>
        <taxon>Actinomycetes</taxon>
        <taxon>Kitasatosporales</taxon>
        <taxon>Streptomycetaceae</taxon>
        <taxon>Streptomyces</taxon>
    </lineage>
</organism>
<dbReference type="InterPro" id="IPR003325">
    <property type="entry name" value="TerD"/>
</dbReference>
<feature type="region of interest" description="Disordered" evidence="2">
    <location>
        <begin position="175"/>
        <end position="224"/>
    </location>
</feature>
<dbReference type="InterPro" id="IPR017115">
    <property type="entry name" value="Tellurite_resistance_TerA"/>
</dbReference>
<dbReference type="KEGG" id="sgb:WQO_02300"/>
<dbReference type="PIRSF" id="PIRSF037118">
    <property type="entry name" value="Tellurite_resistance_TerA"/>
    <property type="match status" value="1"/>
</dbReference>
<dbReference type="Proteomes" id="UP000064183">
    <property type="component" value="Chromosome"/>
</dbReference>
<dbReference type="AlphaFoldDB" id="A0A0U3CV67"/>
<evidence type="ECO:0000313" key="5">
    <source>
        <dbReference type="Proteomes" id="UP000064183"/>
    </source>
</evidence>
<dbReference type="STRING" id="1172567.WQO_02300"/>
<gene>
    <name evidence="4" type="ORF">WQO_02300</name>
</gene>
<sequence>MGASMIMQKGTNVPVPAGAVRVELGWRAAPGVPDVDASALLLVAGKVRSDADFVFYNQPAHASGAVRHEGKRTAPDGVTDTLLVDFGKVEPGIERIVVAASADGGNFGRVSGLYVRVTDAASGSELARFESTDATVETAFILGELYLRQGAWKFRAVGQGYSTGLEGLATDFGISVDEPQQAPPAPQASTPVAPAPAPAPASAPVAGRPPAPHAPSAPAAPPVTQPVRLTKVTLTKSAPSVSLAKQGGTSGALRVNLNWEVRKQFKGWGAKLGRAVAMHADLDLDLCALYELTDGRKGVVQSLGNAFGSLNQPPFIHLDGDDRTGALSTGENMTINLDHKNQLRRVLIFVTIYEGARSFADLHATVTLQPQNGAPIDFSLDECTVPSTVCALALIANNGGDLTVQREARYLVPDRGVSPQRTIDAAYGWGMNWTPGRK</sequence>
<dbReference type="PANTHER" id="PTHR32097">
    <property type="entry name" value="CAMP-BINDING PROTEIN 1-RELATED"/>
    <property type="match status" value="1"/>
</dbReference>
<protein>
    <submittedName>
        <fullName evidence="4">Tellurium resistance</fullName>
    </submittedName>
</protein>
<evidence type="ECO:0000256" key="1">
    <source>
        <dbReference type="ARBA" id="ARBA00008775"/>
    </source>
</evidence>
<dbReference type="CDD" id="cd06974">
    <property type="entry name" value="TerD_like"/>
    <property type="match status" value="2"/>
</dbReference>
<reference evidence="4 5" key="1">
    <citation type="journal article" date="2012" name="J. Bacteriol.">
        <title>Draft genome sequence of Streptomyces globisporus C-1027, which produces an antitumor antibiotic consisting of a nine-membered enediyne with a chromoprotein.</title>
        <authorList>
            <person name="Wang L."/>
            <person name="Wang S."/>
            <person name="He Q."/>
            <person name="Yu T."/>
            <person name="Li Q."/>
            <person name="Hong B."/>
        </authorList>
    </citation>
    <scope>NUCLEOTIDE SEQUENCE [LARGE SCALE GENOMIC DNA]</scope>
    <source>
        <strain evidence="4 5">C-1027</strain>
    </source>
</reference>
<dbReference type="Gene3D" id="2.60.60.30">
    <property type="entry name" value="sav2460 like domains"/>
    <property type="match status" value="2"/>
</dbReference>
<comment type="similarity">
    <text evidence="1">Belongs to the CAPAB/TerDEXZ family.</text>
</comment>